<dbReference type="GO" id="GO:0005634">
    <property type="term" value="C:nucleus"/>
    <property type="evidence" value="ECO:0007669"/>
    <property type="project" value="UniProtKB-SubCell"/>
</dbReference>
<dbReference type="Pfam" id="PF00595">
    <property type="entry name" value="PDZ"/>
    <property type="match status" value="1"/>
</dbReference>
<evidence type="ECO:0000256" key="1">
    <source>
        <dbReference type="ARBA" id="ARBA00004123"/>
    </source>
</evidence>
<dbReference type="InterPro" id="IPR052082">
    <property type="entry name" value="Myelin_sheath_structural"/>
</dbReference>
<dbReference type="InterPro" id="IPR036034">
    <property type="entry name" value="PDZ_sf"/>
</dbReference>
<feature type="region of interest" description="Disordered" evidence="3">
    <location>
        <begin position="315"/>
        <end position="411"/>
    </location>
</feature>
<evidence type="ECO:0000313" key="7">
    <source>
        <dbReference type="EMBL" id="CAF3610852.1"/>
    </source>
</evidence>
<keyword evidence="8" id="KW-1185">Reference proteome</keyword>
<dbReference type="PANTHER" id="PTHR23348:SF16">
    <property type="entry name" value="LEUCINE RICH REPEAT FAMILY PROTEIN"/>
    <property type="match status" value="1"/>
</dbReference>
<dbReference type="Proteomes" id="UP000663829">
    <property type="component" value="Unassembled WGS sequence"/>
</dbReference>
<dbReference type="GO" id="GO:0005737">
    <property type="term" value="C:cytoplasm"/>
    <property type="evidence" value="ECO:0007669"/>
    <property type="project" value="TreeGrafter"/>
</dbReference>
<protein>
    <recommendedName>
        <fullName evidence="5">PDZ domain-containing protein</fullName>
    </recommendedName>
</protein>
<dbReference type="Gene3D" id="2.30.42.10">
    <property type="match status" value="1"/>
</dbReference>
<dbReference type="SMART" id="SM00228">
    <property type="entry name" value="PDZ"/>
    <property type="match status" value="1"/>
</dbReference>
<name>A0A813U5Z9_9BILA</name>
<reference evidence="6" key="1">
    <citation type="submission" date="2021-02" db="EMBL/GenBank/DDBJ databases">
        <authorList>
            <person name="Nowell W R."/>
        </authorList>
    </citation>
    <scope>NUCLEOTIDE SEQUENCE</scope>
</reference>
<dbReference type="GO" id="GO:0043484">
    <property type="term" value="P:regulation of RNA splicing"/>
    <property type="evidence" value="ECO:0007669"/>
    <property type="project" value="TreeGrafter"/>
</dbReference>
<sequence>MQNFKGSLAMSKDDYILKMLQTSSIHVHQISSEYGSKRQPIFERRHLTSSPISTLANAKSLPHVQCITNGALAGSIIGTLIFSCFVAFLTYLVYLRPKFQELHSWKSNCLKSISPQFNSADVTYDNYFQANHNNSRPQTKKHVQQQQIRNDTLTNGILPLEVTDAKFGTYPFRHILPSTAHHHHRKRQDDNTLAPTSAQWLHRTSSFRSMNIDQDNELIEVELVSPDLSGLGFNIVGNMRAGIYVKDIFDKGPAIESNLIKSGDRIMSVTVCFESIVFEDALTILSYASPYPVLLRLHRSLQNLKRTANTKPQVTWRDDFERDDNEIQTKNEPKKRVEQITTEKSSQNKSKKTQQQSLPNQQHQPRRSSTAHDAHATTTKNTSKGKTVPSKRVSQSARAQREKSHVPSTTTIGALVTGITTSTAAKTTVTKLNPTKKMKSVTDAVISYLHYKGNGIGGHNSQDPNASEANITPYYDSPYDCYYGGGLNSRTNLNKNNNNNSLDFIPTIYTVQLTPPKQFLHSYHIPRKCQRRLSKQNVIQNEELNSIHIEDTSVDDTYI</sequence>
<dbReference type="Proteomes" id="UP000681722">
    <property type="component" value="Unassembled WGS sequence"/>
</dbReference>
<comment type="caution">
    <text evidence="6">The sequence shown here is derived from an EMBL/GenBank/DDBJ whole genome shotgun (WGS) entry which is preliminary data.</text>
</comment>
<dbReference type="CDD" id="cd00136">
    <property type="entry name" value="PDZ_canonical"/>
    <property type="match status" value="1"/>
</dbReference>
<evidence type="ECO:0000313" key="6">
    <source>
        <dbReference type="EMBL" id="CAF0824217.1"/>
    </source>
</evidence>
<keyword evidence="4" id="KW-0812">Transmembrane</keyword>
<dbReference type="EMBL" id="CAJOBC010000646">
    <property type="protein sequence ID" value="CAF3610852.1"/>
    <property type="molecule type" value="Genomic_DNA"/>
</dbReference>
<proteinExistence type="predicted"/>
<dbReference type="OrthoDB" id="447516at2759"/>
<keyword evidence="4" id="KW-0472">Membrane</keyword>
<evidence type="ECO:0000256" key="3">
    <source>
        <dbReference type="SAM" id="MobiDB-lite"/>
    </source>
</evidence>
<feature type="transmembrane region" description="Helical" evidence="4">
    <location>
        <begin position="71"/>
        <end position="94"/>
    </location>
</feature>
<feature type="domain" description="PDZ" evidence="5">
    <location>
        <begin position="220"/>
        <end position="285"/>
    </location>
</feature>
<accession>A0A813U5Z9</accession>
<dbReference type="PROSITE" id="PS50106">
    <property type="entry name" value="PDZ"/>
    <property type="match status" value="1"/>
</dbReference>
<organism evidence="6 8">
    <name type="scientific">Didymodactylos carnosus</name>
    <dbReference type="NCBI Taxonomy" id="1234261"/>
    <lineage>
        <taxon>Eukaryota</taxon>
        <taxon>Metazoa</taxon>
        <taxon>Spiralia</taxon>
        <taxon>Gnathifera</taxon>
        <taxon>Rotifera</taxon>
        <taxon>Eurotatoria</taxon>
        <taxon>Bdelloidea</taxon>
        <taxon>Philodinida</taxon>
        <taxon>Philodinidae</taxon>
        <taxon>Didymodactylos</taxon>
    </lineage>
</organism>
<dbReference type="InterPro" id="IPR001478">
    <property type="entry name" value="PDZ"/>
</dbReference>
<evidence type="ECO:0000259" key="5">
    <source>
        <dbReference type="PROSITE" id="PS50106"/>
    </source>
</evidence>
<dbReference type="SUPFAM" id="SSF50156">
    <property type="entry name" value="PDZ domain-like"/>
    <property type="match status" value="1"/>
</dbReference>
<evidence type="ECO:0000313" key="8">
    <source>
        <dbReference type="Proteomes" id="UP000663829"/>
    </source>
</evidence>
<gene>
    <name evidence="6" type="ORF">GPM918_LOCUS4708</name>
    <name evidence="7" type="ORF">SRO942_LOCUS4709</name>
</gene>
<feature type="compositionally biased region" description="Low complexity" evidence="3">
    <location>
        <begin position="344"/>
        <end position="363"/>
    </location>
</feature>
<dbReference type="EMBL" id="CAJNOQ010000646">
    <property type="protein sequence ID" value="CAF0824217.1"/>
    <property type="molecule type" value="Genomic_DNA"/>
</dbReference>
<evidence type="ECO:0000256" key="4">
    <source>
        <dbReference type="SAM" id="Phobius"/>
    </source>
</evidence>
<evidence type="ECO:0000256" key="2">
    <source>
        <dbReference type="ARBA" id="ARBA00023242"/>
    </source>
</evidence>
<dbReference type="PANTHER" id="PTHR23348">
    <property type="entry name" value="PERIAXIN/AHNAK"/>
    <property type="match status" value="1"/>
</dbReference>
<dbReference type="AlphaFoldDB" id="A0A813U5Z9"/>
<feature type="compositionally biased region" description="Basic and acidic residues" evidence="3">
    <location>
        <begin position="316"/>
        <end position="338"/>
    </location>
</feature>
<keyword evidence="2" id="KW-0539">Nucleus</keyword>
<keyword evidence="4" id="KW-1133">Transmembrane helix</keyword>
<comment type="subcellular location">
    <subcellularLocation>
        <location evidence="1">Nucleus</location>
    </subcellularLocation>
</comment>